<sequence length="62" mass="7110">MCPSTEEVSKRNTLVAFENSRDGRAEPFRIRVLIVSNGVKKRRRRGRHKEGVACEEFAVKAH</sequence>
<reference evidence="1 2" key="1">
    <citation type="submission" date="2019-05" db="EMBL/GenBank/DDBJ databases">
        <title>Another draft genome of Portunus trituberculatus and its Hox gene families provides insights of decapod evolution.</title>
        <authorList>
            <person name="Jeong J.-H."/>
            <person name="Song I."/>
            <person name="Kim S."/>
            <person name="Choi T."/>
            <person name="Kim D."/>
            <person name="Ryu S."/>
            <person name="Kim W."/>
        </authorList>
    </citation>
    <scope>NUCLEOTIDE SEQUENCE [LARGE SCALE GENOMIC DNA]</scope>
    <source>
        <tissue evidence="1">Muscle</tissue>
    </source>
</reference>
<gene>
    <name evidence="1" type="ORF">E2C01_086580</name>
</gene>
<comment type="caution">
    <text evidence="1">The sequence shown here is derived from an EMBL/GenBank/DDBJ whole genome shotgun (WGS) entry which is preliminary data.</text>
</comment>
<name>A0A5B7JA32_PORTR</name>
<dbReference type="Proteomes" id="UP000324222">
    <property type="component" value="Unassembled WGS sequence"/>
</dbReference>
<organism evidence="1 2">
    <name type="scientific">Portunus trituberculatus</name>
    <name type="common">Swimming crab</name>
    <name type="synonym">Neptunus trituberculatus</name>
    <dbReference type="NCBI Taxonomy" id="210409"/>
    <lineage>
        <taxon>Eukaryota</taxon>
        <taxon>Metazoa</taxon>
        <taxon>Ecdysozoa</taxon>
        <taxon>Arthropoda</taxon>
        <taxon>Crustacea</taxon>
        <taxon>Multicrustacea</taxon>
        <taxon>Malacostraca</taxon>
        <taxon>Eumalacostraca</taxon>
        <taxon>Eucarida</taxon>
        <taxon>Decapoda</taxon>
        <taxon>Pleocyemata</taxon>
        <taxon>Brachyura</taxon>
        <taxon>Eubrachyura</taxon>
        <taxon>Portunoidea</taxon>
        <taxon>Portunidae</taxon>
        <taxon>Portuninae</taxon>
        <taxon>Portunus</taxon>
    </lineage>
</organism>
<proteinExistence type="predicted"/>
<dbReference type="AlphaFoldDB" id="A0A5B7JA32"/>
<accession>A0A5B7JA32</accession>
<dbReference type="EMBL" id="VSRR010088084">
    <property type="protein sequence ID" value="MPC91535.1"/>
    <property type="molecule type" value="Genomic_DNA"/>
</dbReference>
<keyword evidence="2" id="KW-1185">Reference proteome</keyword>
<evidence type="ECO:0000313" key="2">
    <source>
        <dbReference type="Proteomes" id="UP000324222"/>
    </source>
</evidence>
<evidence type="ECO:0000313" key="1">
    <source>
        <dbReference type="EMBL" id="MPC91535.1"/>
    </source>
</evidence>
<protein>
    <submittedName>
        <fullName evidence="1">Uncharacterized protein</fullName>
    </submittedName>
</protein>